<evidence type="ECO:0000256" key="1">
    <source>
        <dbReference type="SAM" id="MobiDB-lite"/>
    </source>
</evidence>
<name>A0ABQ6NDD3_9STRA</name>
<feature type="domain" description="ELMO" evidence="2">
    <location>
        <begin position="105"/>
        <end position="292"/>
    </location>
</feature>
<evidence type="ECO:0000313" key="3">
    <source>
        <dbReference type="EMBL" id="GMI57916.1"/>
    </source>
</evidence>
<dbReference type="InterPro" id="IPR050868">
    <property type="entry name" value="ELMO_domain-containing"/>
</dbReference>
<accession>A0ABQ6NDD3</accession>
<feature type="region of interest" description="Disordered" evidence="1">
    <location>
        <begin position="324"/>
        <end position="349"/>
    </location>
</feature>
<reference evidence="3 4" key="1">
    <citation type="journal article" date="2023" name="Commun. Biol.">
        <title>Genome analysis of Parmales, the sister group of diatoms, reveals the evolutionary specialization of diatoms from phago-mixotrophs to photoautotrophs.</title>
        <authorList>
            <person name="Ban H."/>
            <person name="Sato S."/>
            <person name="Yoshikawa S."/>
            <person name="Yamada K."/>
            <person name="Nakamura Y."/>
            <person name="Ichinomiya M."/>
            <person name="Sato N."/>
            <person name="Blanc-Mathieu R."/>
            <person name="Endo H."/>
            <person name="Kuwata A."/>
            <person name="Ogata H."/>
        </authorList>
    </citation>
    <scope>NUCLEOTIDE SEQUENCE [LARGE SCALE GENOMIC DNA]</scope>
</reference>
<protein>
    <recommendedName>
        <fullName evidence="2">ELMO domain-containing protein</fullName>
    </recommendedName>
</protein>
<evidence type="ECO:0000313" key="4">
    <source>
        <dbReference type="Proteomes" id="UP001165060"/>
    </source>
</evidence>
<dbReference type="Pfam" id="PF04727">
    <property type="entry name" value="ELMO_CED12"/>
    <property type="match status" value="1"/>
</dbReference>
<evidence type="ECO:0000259" key="2">
    <source>
        <dbReference type="PROSITE" id="PS51335"/>
    </source>
</evidence>
<dbReference type="EMBL" id="BRYB01006450">
    <property type="protein sequence ID" value="GMI57916.1"/>
    <property type="molecule type" value="Genomic_DNA"/>
</dbReference>
<gene>
    <name evidence="3" type="ORF">TeGR_g6019</name>
</gene>
<feature type="region of interest" description="Disordered" evidence="1">
    <location>
        <begin position="375"/>
        <end position="408"/>
    </location>
</feature>
<sequence>MPPSSFHKFTSSVSAHVSAARANTFDTLDSLGRSSGLASLFTKRYAIPSRETASTVLMFRQLLSTECRPNLRLSRRYDATPSQVSVLGMPWWEPGVERTGRMVISYESLLGRMWAGAHALSRAPGEEAPACAVPSSEWATLLGFQTSDPLSDFRGGGVLSLALAVFVVEACPALFLAFAGVPALPFAIASINVTLMVGRLLMLSADVESADALLSQKPFWKAFADPKCILVLHSIAMEVLLDAHEEKLLEAALKQPASALPPVMGSGTTPPSMMIEFSAILDLTESRVEEILGHGPEDISDLTAIANIARNRHRHKRELLKREHKEQLSAAAAAAAGGGAEEGKSHRHGHVHNAVHKTGEILTSPINLVVRAVHKVDKKMQRRSTGGKGDGGGGGGGGTSDVEGEVLM</sequence>
<organism evidence="3 4">
    <name type="scientific">Tetraparma gracilis</name>
    <dbReference type="NCBI Taxonomy" id="2962635"/>
    <lineage>
        <taxon>Eukaryota</taxon>
        <taxon>Sar</taxon>
        <taxon>Stramenopiles</taxon>
        <taxon>Ochrophyta</taxon>
        <taxon>Bolidophyceae</taxon>
        <taxon>Parmales</taxon>
        <taxon>Triparmaceae</taxon>
        <taxon>Tetraparma</taxon>
    </lineage>
</organism>
<dbReference type="PANTHER" id="PTHR12771">
    <property type="entry name" value="ENGULFMENT AND CELL MOTILITY"/>
    <property type="match status" value="1"/>
</dbReference>
<dbReference type="InterPro" id="IPR006816">
    <property type="entry name" value="ELMO_dom"/>
</dbReference>
<dbReference type="Proteomes" id="UP001165060">
    <property type="component" value="Unassembled WGS sequence"/>
</dbReference>
<dbReference type="PANTHER" id="PTHR12771:SF56">
    <property type="entry name" value="CED-12"/>
    <property type="match status" value="1"/>
</dbReference>
<comment type="caution">
    <text evidence="3">The sequence shown here is derived from an EMBL/GenBank/DDBJ whole genome shotgun (WGS) entry which is preliminary data.</text>
</comment>
<proteinExistence type="predicted"/>
<keyword evidence="4" id="KW-1185">Reference proteome</keyword>
<feature type="compositionally biased region" description="Gly residues" evidence="1">
    <location>
        <begin position="386"/>
        <end position="399"/>
    </location>
</feature>
<dbReference type="PROSITE" id="PS51335">
    <property type="entry name" value="ELMO"/>
    <property type="match status" value="1"/>
</dbReference>